<reference evidence="10" key="1">
    <citation type="journal article" date="2014" name="Front. Microbiol.">
        <title>High frequency of phylogenetically diverse reductive dehalogenase-homologous genes in deep subseafloor sedimentary metagenomes.</title>
        <authorList>
            <person name="Kawai M."/>
            <person name="Futagami T."/>
            <person name="Toyoda A."/>
            <person name="Takaki Y."/>
            <person name="Nishi S."/>
            <person name="Hori S."/>
            <person name="Arai W."/>
            <person name="Tsubouchi T."/>
            <person name="Morono Y."/>
            <person name="Uchiyama I."/>
            <person name="Ito T."/>
            <person name="Fujiyama A."/>
            <person name="Inagaki F."/>
            <person name="Takami H."/>
        </authorList>
    </citation>
    <scope>NUCLEOTIDE SEQUENCE</scope>
    <source>
        <strain evidence="10">Expedition CK06-06</strain>
    </source>
</reference>
<dbReference type="InterPro" id="IPR023408">
    <property type="entry name" value="MscS_beta-dom_sf"/>
</dbReference>
<dbReference type="PANTHER" id="PTHR30566:SF25">
    <property type="entry name" value="INNER MEMBRANE PROTEIN"/>
    <property type="match status" value="1"/>
</dbReference>
<accession>X0X6F5</accession>
<dbReference type="PANTHER" id="PTHR30566">
    <property type="entry name" value="YNAI-RELATED MECHANOSENSITIVE ION CHANNEL"/>
    <property type="match status" value="1"/>
</dbReference>
<keyword evidence="5 7" id="KW-1133">Transmembrane helix</keyword>
<dbReference type="InterPro" id="IPR049278">
    <property type="entry name" value="MS_channel_C"/>
</dbReference>
<dbReference type="InterPro" id="IPR011066">
    <property type="entry name" value="MscS_channel_C_sf"/>
</dbReference>
<sequence length="220" mass="24323">MAALGFVAKMAIWSIVALLALDYYTDVTALIAGLGIGGIAIALAIQNILSDLFASVSIIVDKPFVIGDFIIVGELMGTVEKIGLKTTHVRSLTGEQIIFSNSDLLSSRVRNYKRMYERRIAFSVGVTYQTPIESVAEIPGLLEEIVSSQANARFDRSHFKTLGDFALHFETVYYVLVPDYAVYMDVQQAINLSIMQAFAERNIEFAYPTQTLFVQSDTSE</sequence>
<dbReference type="Pfam" id="PF21082">
    <property type="entry name" value="MS_channel_3rd"/>
    <property type="match status" value="1"/>
</dbReference>
<evidence type="ECO:0000256" key="1">
    <source>
        <dbReference type="ARBA" id="ARBA00004651"/>
    </source>
</evidence>
<keyword evidence="6 7" id="KW-0472">Membrane</keyword>
<evidence type="ECO:0000256" key="4">
    <source>
        <dbReference type="ARBA" id="ARBA00022692"/>
    </source>
</evidence>
<dbReference type="InterPro" id="IPR006685">
    <property type="entry name" value="MscS_channel_2nd"/>
</dbReference>
<feature type="domain" description="Mechanosensitive ion channel MscS" evidence="8">
    <location>
        <begin position="47"/>
        <end position="114"/>
    </location>
</feature>
<feature type="domain" description="Mechanosensitive ion channel MscS C-terminal" evidence="9">
    <location>
        <begin position="121"/>
        <end position="205"/>
    </location>
</feature>
<dbReference type="SUPFAM" id="SSF82689">
    <property type="entry name" value="Mechanosensitive channel protein MscS (YggB), C-terminal domain"/>
    <property type="match status" value="1"/>
</dbReference>
<protein>
    <recommendedName>
        <fullName evidence="11">Mechanosensitive ion channel protein MscS</fullName>
    </recommendedName>
</protein>
<dbReference type="Pfam" id="PF00924">
    <property type="entry name" value="MS_channel_2nd"/>
    <property type="match status" value="1"/>
</dbReference>
<comment type="caution">
    <text evidence="10">The sequence shown here is derived from an EMBL/GenBank/DDBJ whole genome shotgun (WGS) entry which is preliminary data.</text>
</comment>
<evidence type="ECO:0000256" key="5">
    <source>
        <dbReference type="ARBA" id="ARBA00022989"/>
    </source>
</evidence>
<proteinExistence type="inferred from homology"/>
<dbReference type="EMBL" id="BARS01038257">
    <property type="protein sequence ID" value="GAG20556.1"/>
    <property type="molecule type" value="Genomic_DNA"/>
</dbReference>
<dbReference type="AlphaFoldDB" id="X0X6F5"/>
<evidence type="ECO:0000256" key="3">
    <source>
        <dbReference type="ARBA" id="ARBA00022475"/>
    </source>
</evidence>
<dbReference type="Gene3D" id="3.30.70.100">
    <property type="match status" value="1"/>
</dbReference>
<evidence type="ECO:0000256" key="2">
    <source>
        <dbReference type="ARBA" id="ARBA00008017"/>
    </source>
</evidence>
<organism evidence="10">
    <name type="scientific">marine sediment metagenome</name>
    <dbReference type="NCBI Taxonomy" id="412755"/>
    <lineage>
        <taxon>unclassified sequences</taxon>
        <taxon>metagenomes</taxon>
        <taxon>ecological metagenomes</taxon>
    </lineage>
</organism>
<evidence type="ECO:0000259" key="8">
    <source>
        <dbReference type="Pfam" id="PF00924"/>
    </source>
</evidence>
<comment type="similarity">
    <text evidence="2">Belongs to the MscS (TC 1.A.23) family.</text>
</comment>
<evidence type="ECO:0000313" key="10">
    <source>
        <dbReference type="EMBL" id="GAG20556.1"/>
    </source>
</evidence>
<comment type="subcellular location">
    <subcellularLocation>
        <location evidence="1">Cell membrane</location>
        <topology evidence="1">Multi-pass membrane protein</topology>
    </subcellularLocation>
</comment>
<keyword evidence="4 7" id="KW-0812">Transmembrane</keyword>
<feature type="transmembrane region" description="Helical" evidence="7">
    <location>
        <begin position="31"/>
        <end position="49"/>
    </location>
</feature>
<dbReference type="GO" id="GO:0005886">
    <property type="term" value="C:plasma membrane"/>
    <property type="evidence" value="ECO:0007669"/>
    <property type="project" value="UniProtKB-SubCell"/>
</dbReference>
<keyword evidence="3" id="KW-1003">Cell membrane</keyword>
<name>X0X6F5_9ZZZZ</name>
<evidence type="ECO:0008006" key="11">
    <source>
        <dbReference type="Google" id="ProtNLM"/>
    </source>
</evidence>
<evidence type="ECO:0000256" key="7">
    <source>
        <dbReference type="SAM" id="Phobius"/>
    </source>
</evidence>
<evidence type="ECO:0000259" key="9">
    <source>
        <dbReference type="Pfam" id="PF21082"/>
    </source>
</evidence>
<feature type="transmembrane region" description="Helical" evidence="7">
    <location>
        <begin position="6"/>
        <end position="24"/>
    </location>
</feature>
<dbReference type="Gene3D" id="2.30.30.60">
    <property type="match status" value="1"/>
</dbReference>
<evidence type="ECO:0000256" key="6">
    <source>
        <dbReference type="ARBA" id="ARBA00023136"/>
    </source>
</evidence>
<dbReference type="GO" id="GO:0055085">
    <property type="term" value="P:transmembrane transport"/>
    <property type="evidence" value="ECO:0007669"/>
    <property type="project" value="InterPro"/>
</dbReference>
<dbReference type="SUPFAM" id="SSF50182">
    <property type="entry name" value="Sm-like ribonucleoproteins"/>
    <property type="match status" value="1"/>
</dbReference>
<gene>
    <name evidence="10" type="ORF">S01H1_58559</name>
</gene>
<dbReference type="Gene3D" id="1.10.287.1260">
    <property type="match status" value="1"/>
</dbReference>
<dbReference type="InterPro" id="IPR010920">
    <property type="entry name" value="LSM_dom_sf"/>
</dbReference>